<evidence type="ECO:0000313" key="2">
    <source>
        <dbReference type="EMBL" id="QJA77366.1"/>
    </source>
</evidence>
<reference evidence="1" key="1">
    <citation type="submission" date="2020-03" db="EMBL/GenBank/DDBJ databases">
        <title>The deep terrestrial virosphere.</title>
        <authorList>
            <person name="Holmfeldt K."/>
            <person name="Nilsson E."/>
            <person name="Simone D."/>
            <person name="Lopez-Fernandez M."/>
            <person name="Wu X."/>
            <person name="de Brujin I."/>
            <person name="Lundin D."/>
            <person name="Andersson A."/>
            <person name="Bertilsson S."/>
            <person name="Dopson M."/>
        </authorList>
    </citation>
    <scope>NUCLEOTIDE SEQUENCE</scope>
    <source>
        <strain evidence="2">MM415A01320</strain>
        <strain evidence="1">MM415B01131</strain>
    </source>
</reference>
<sequence>MIRDEMIVQLIEEVAISALTDPTDYENACDAASRETEWSFPVSSNFRIHWMMERAKRFLFFYLATQTAQKFKVKQISLNQKFDHYFKMIEYMDKQFVEIIEQRPDEFADVDAYKLFGTKIDAGFSTDDLGRDTTYQSEQEIIFTPDEN</sequence>
<evidence type="ECO:0000313" key="1">
    <source>
        <dbReference type="EMBL" id="QJA60307.1"/>
    </source>
</evidence>
<protein>
    <submittedName>
        <fullName evidence="1">Uncharacterized protein</fullName>
    </submittedName>
</protein>
<gene>
    <name evidence="2" type="ORF">MM415A01320_0014</name>
    <name evidence="1" type="ORF">MM415B01131_0008</name>
</gene>
<dbReference type="EMBL" id="MT141404">
    <property type="protein sequence ID" value="QJA60307.1"/>
    <property type="molecule type" value="Genomic_DNA"/>
</dbReference>
<proteinExistence type="predicted"/>
<accession>A0A6M3IT90</accession>
<name>A0A6M3IT90_9ZZZZ</name>
<dbReference type="AlphaFoldDB" id="A0A6M3IT90"/>
<organism evidence="1">
    <name type="scientific">viral metagenome</name>
    <dbReference type="NCBI Taxonomy" id="1070528"/>
    <lineage>
        <taxon>unclassified sequences</taxon>
        <taxon>metagenomes</taxon>
        <taxon>organismal metagenomes</taxon>
    </lineage>
</organism>
<dbReference type="EMBL" id="MT142279">
    <property type="protein sequence ID" value="QJA77366.1"/>
    <property type="molecule type" value="Genomic_DNA"/>
</dbReference>